<keyword evidence="1" id="KW-0812">Transmembrane</keyword>
<keyword evidence="3" id="KW-1185">Reference proteome</keyword>
<keyword evidence="1" id="KW-1133">Transmembrane helix</keyword>
<evidence type="ECO:0000313" key="2">
    <source>
        <dbReference type="EMBL" id="ELQ76473.1"/>
    </source>
</evidence>
<dbReference type="Proteomes" id="UP000011185">
    <property type="component" value="Unassembled WGS sequence"/>
</dbReference>
<dbReference type="InterPro" id="IPR031537">
    <property type="entry name" value="DUF5092"/>
</dbReference>
<accession>L7JYC6</accession>
<gene>
    <name evidence="2" type="ORF">THOM_0500</name>
</gene>
<sequence length="207" mass="24159">MALILEKEGTKRCALEGGQTEIFTQKRFIDLISEAHSQSQDYYLARVRCVGMRKDKGVNVSGIYFCYDARQLCKYVFEMVIGPKGRKIQIKNFKDPIYKRTITELSFFRLCYDSETPLKAEYMGSYRDFLDSNCFRTKIFHKEDPLDALSVSFKFNKKKKMSVISRKKMFSIFITLILILCIVSILVVVVEKGHIKFVDDLHIQNKK</sequence>
<evidence type="ECO:0000256" key="1">
    <source>
        <dbReference type="SAM" id="Phobius"/>
    </source>
</evidence>
<dbReference type="Pfam" id="PF17010">
    <property type="entry name" value="DUF5092"/>
    <property type="match status" value="1"/>
</dbReference>
<dbReference type="VEuPathDB" id="MicrosporidiaDB:THOM_0500"/>
<protein>
    <submittedName>
        <fullName evidence="2">Uncharacterized protein</fullName>
    </submittedName>
</protein>
<reference evidence="2 3" key="1">
    <citation type="journal article" date="2012" name="PLoS Pathog.">
        <title>The genome of the obligate intracellular parasite Trachipleistophora hominis: new insights into microsporidian genome dynamics and reductive evolution.</title>
        <authorList>
            <person name="Heinz E."/>
            <person name="Williams T.A."/>
            <person name="Nakjang S."/>
            <person name="Noel C.J."/>
            <person name="Swan D.C."/>
            <person name="Goldberg A.V."/>
            <person name="Harris S.R."/>
            <person name="Weinmaier T."/>
            <person name="Markert S."/>
            <person name="Becher D."/>
            <person name="Bernhardt J."/>
            <person name="Dagan T."/>
            <person name="Hacker C."/>
            <person name="Lucocq J.M."/>
            <person name="Schweder T."/>
            <person name="Rattei T."/>
            <person name="Hall N."/>
            <person name="Hirt R.P."/>
            <person name="Embley T.M."/>
        </authorList>
    </citation>
    <scope>NUCLEOTIDE SEQUENCE [LARGE SCALE GENOMIC DNA]</scope>
</reference>
<proteinExistence type="predicted"/>
<evidence type="ECO:0000313" key="3">
    <source>
        <dbReference type="Proteomes" id="UP000011185"/>
    </source>
</evidence>
<keyword evidence="1" id="KW-0472">Membrane</keyword>
<dbReference type="HOGENOM" id="CLU_1327278_0_0_1"/>
<dbReference type="EMBL" id="JH993845">
    <property type="protein sequence ID" value="ELQ76473.1"/>
    <property type="molecule type" value="Genomic_DNA"/>
</dbReference>
<dbReference type="InParanoid" id="L7JYC6"/>
<dbReference type="OMA" id="CYDARQL"/>
<organism evidence="2 3">
    <name type="scientific">Trachipleistophora hominis</name>
    <name type="common">Microsporidian parasite</name>
    <dbReference type="NCBI Taxonomy" id="72359"/>
    <lineage>
        <taxon>Eukaryota</taxon>
        <taxon>Fungi</taxon>
        <taxon>Fungi incertae sedis</taxon>
        <taxon>Microsporidia</taxon>
        <taxon>Pleistophoridae</taxon>
        <taxon>Trachipleistophora</taxon>
    </lineage>
</organism>
<feature type="transmembrane region" description="Helical" evidence="1">
    <location>
        <begin position="169"/>
        <end position="190"/>
    </location>
</feature>
<dbReference type="OrthoDB" id="2189917at2759"/>
<dbReference type="AlphaFoldDB" id="L7JYC6"/>
<name>L7JYC6_TRAHO</name>